<dbReference type="RefSeq" id="WP_345234802.1">
    <property type="nucleotide sequence ID" value="NZ_BAABGZ010000013.1"/>
</dbReference>
<evidence type="ECO:0000259" key="11">
    <source>
        <dbReference type="PROSITE" id="PS52015"/>
    </source>
</evidence>
<dbReference type="NCBIfam" id="TIGR01352">
    <property type="entry name" value="tonB_Cterm"/>
    <property type="match status" value="1"/>
</dbReference>
<evidence type="ECO:0000256" key="10">
    <source>
        <dbReference type="SAM" id="SignalP"/>
    </source>
</evidence>
<sequence length="369" mass="40182">MKTRALLPFPLRALWLPLLLAWLAQPALAQYYSQYPADTSRVFSYVEQMPALPGGGGNLALVKTIQRQLQLPAEVREGRVEGRVFVRMVIGVSGVARQAAVVQSLSPACDAAALAAVKRLPRLVPGRYNGVPVAVLLTVPVVFYSPRHVFQSNEVSRVAQFPGGDAALEAYIKKNLQTPNEVKTRDLRGRTTVRFVLRADGQIGATEVVSSLCPSCDDEALRLVRSMPRWTPALGYDDQPVAMYQAVNVWFQPPPPPAGVAEPVPENQIYSRVEKMPELPGGGSTEAIVAALQERIEYPERALAGQGQLSFVVEPDGRVTRPAMVKSISPEFDEAVLSAALRLPRFVPGSQRGRPVAVRLVVPIGVEMH</sequence>
<keyword evidence="9" id="KW-0472">Membrane</keyword>
<keyword evidence="3" id="KW-0813">Transport</keyword>
<evidence type="ECO:0000256" key="6">
    <source>
        <dbReference type="ARBA" id="ARBA00022692"/>
    </source>
</evidence>
<feature type="chain" id="PRO_5046261345" description="TonB C-terminal domain-containing protein" evidence="10">
    <location>
        <begin position="30"/>
        <end position="369"/>
    </location>
</feature>
<comment type="caution">
    <text evidence="12">The sequence shown here is derived from an EMBL/GenBank/DDBJ whole genome shotgun (WGS) entry which is preliminary data.</text>
</comment>
<reference evidence="13" key="1">
    <citation type="journal article" date="2019" name="Int. J. Syst. Evol. Microbiol.">
        <title>The Global Catalogue of Microorganisms (GCM) 10K type strain sequencing project: providing services to taxonomists for standard genome sequencing and annotation.</title>
        <authorList>
            <consortium name="The Broad Institute Genomics Platform"/>
            <consortium name="The Broad Institute Genome Sequencing Center for Infectious Disease"/>
            <person name="Wu L."/>
            <person name="Ma J."/>
        </authorList>
    </citation>
    <scope>NUCLEOTIDE SEQUENCE [LARGE SCALE GENOMIC DNA]</scope>
    <source>
        <strain evidence="13">JCM 17923</strain>
    </source>
</reference>
<evidence type="ECO:0000256" key="4">
    <source>
        <dbReference type="ARBA" id="ARBA00022475"/>
    </source>
</evidence>
<dbReference type="InterPro" id="IPR051045">
    <property type="entry name" value="TonB-dependent_transducer"/>
</dbReference>
<evidence type="ECO:0000256" key="5">
    <source>
        <dbReference type="ARBA" id="ARBA00022519"/>
    </source>
</evidence>
<accession>A0ABP8I6J3</accession>
<dbReference type="InterPro" id="IPR006260">
    <property type="entry name" value="TonB/TolA_C"/>
</dbReference>
<evidence type="ECO:0000313" key="13">
    <source>
        <dbReference type="Proteomes" id="UP001501153"/>
    </source>
</evidence>
<keyword evidence="5" id="KW-0997">Cell inner membrane</keyword>
<comment type="similarity">
    <text evidence="2">Belongs to the TonB family.</text>
</comment>
<organism evidence="12 13">
    <name type="scientific">Hymenobacter saemangeumensis</name>
    <dbReference type="NCBI Taxonomy" id="1084522"/>
    <lineage>
        <taxon>Bacteria</taxon>
        <taxon>Pseudomonadati</taxon>
        <taxon>Bacteroidota</taxon>
        <taxon>Cytophagia</taxon>
        <taxon>Cytophagales</taxon>
        <taxon>Hymenobacteraceae</taxon>
        <taxon>Hymenobacter</taxon>
    </lineage>
</organism>
<dbReference type="Proteomes" id="UP001501153">
    <property type="component" value="Unassembled WGS sequence"/>
</dbReference>
<protein>
    <recommendedName>
        <fullName evidence="11">TonB C-terminal domain-containing protein</fullName>
    </recommendedName>
</protein>
<evidence type="ECO:0000313" key="12">
    <source>
        <dbReference type="EMBL" id="GAA4352446.1"/>
    </source>
</evidence>
<evidence type="ECO:0000256" key="3">
    <source>
        <dbReference type="ARBA" id="ARBA00022448"/>
    </source>
</evidence>
<dbReference type="EMBL" id="BAABGZ010000013">
    <property type="protein sequence ID" value="GAA4352446.1"/>
    <property type="molecule type" value="Genomic_DNA"/>
</dbReference>
<dbReference type="PANTHER" id="PTHR33446:SF2">
    <property type="entry name" value="PROTEIN TONB"/>
    <property type="match status" value="1"/>
</dbReference>
<dbReference type="Pfam" id="PF03544">
    <property type="entry name" value="TonB_C"/>
    <property type="match status" value="3"/>
</dbReference>
<evidence type="ECO:0000256" key="9">
    <source>
        <dbReference type="ARBA" id="ARBA00023136"/>
    </source>
</evidence>
<feature type="domain" description="TonB C-terminal" evidence="11">
    <location>
        <begin position="56"/>
        <end position="152"/>
    </location>
</feature>
<dbReference type="PANTHER" id="PTHR33446">
    <property type="entry name" value="PROTEIN TONB-RELATED"/>
    <property type="match status" value="1"/>
</dbReference>
<comment type="subcellular location">
    <subcellularLocation>
        <location evidence="1">Cell inner membrane</location>
        <topology evidence="1">Single-pass membrane protein</topology>
        <orientation evidence="1">Periplasmic side</orientation>
    </subcellularLocation>
</comment>
<name>A0ABP8I6J3_9BACT</name>
<keyword evidence="6" id="KW-0812">Transmembrane</keyword>
<evidence type="ECO:0000256" key="2">
    <source>
        <dbReference type="ARBA" id="ARBA00006555"/>
    </source>
</evidence>
<dbReference type="InterPro" id="IPR037682">
    <property type="entry name" value="TonB_C"/>
</dbReference>
<keyword evidence="4" id="KW-1003">Cell membrane</keyword>
<keyword evidence="8" id="KW-1133">Transmembrane helix</keyword>
<dbReference type="SUPFAM" id="SSF74653">
    <property type="entry name" value="TolA/TonB C-terminal domain"/>
    <property type="match status" value="3"/>
</dbReference>
<keyword evidence="7" id="KW-0653">Protein transport</keyword>
<keyword evidence="10" id="KW-0732">Signal</keyword>
<feature type="signal peptide" evidence="10">
    <location>
        <begin position="1"/>
        <end position="29"/>
    </location>
</feature>
<keyword evidence="13" id="KW-1185">Reference proteome</keyword>
<dbReference type="PROSITE" id="PS52015">
    <property type="entry name" value="TONB_CTD"/>
    <property type="match status" value="1"/>
</dbReference>
<dbReference type="Gene3D" id="3.30.1150.10">
    <property type="match status" value="3"/>
</dbReference>
<evidence type="ECO:0000256" key="1">
    <source>
        <dbReference type="ARBA" id="ARBA00004383"/>
    </source>
</evidence>
<gene>
    <name evidence="12" type="ORF">GCM10023185_12130</name>
</gene>
<evidence type="ECO:0000256" key="7">
    <source>
        <dbReference type="ARBA" id="ARBA00022927"/>
    </source>
</evidence>
<evidence type="ECO:0000256" key="8">
    <source>
        <dbReference type="ARBA" id="ARBA00022989"/>
    </source>
</evidence>
<proteinExistence type="inferred from homology"/>